<evidence type="ECO:0000313" key="9">
    <source>
        <dbReference type="EMBL" id="OQK15186.1"/>
    </source>
</evidence>
<dbReference type="GO" id="GO:0006412">
    <property type="term" value="P:translation"/>
    <property type="evidence" value="ECO:0007669"/>
    <property type="project" value="UniProtKB-UniRule"/>
</dbReference>
<dbReference type="HAMAP" id="MF_01334">
    <property type="entry name" value="Ribosomal_bL25_CTC"/>
    <property type="match status" value="1"/>
</dbReference>
<dbReference type="AlphaFoldDB" id="A0A1V8M103"/>
<dbReference type="NCBIfam" id="NF004128">
    <property type="entry name" value="PRK05618.1-2"/>
    <property type="match status" value="1"/>
</dbReference>
<keyword evidence="2 5" id="KW-0694">RNA-binding</keyword>
<keyword evidence="3 5" id="KW-0689">Ribosomal protein</keyword>
<dbReference type="GO" id="GO:0003735">
    <property type="term" value="F:structural constituent of ribosome"/>
    <property type="evidence" value="ECO:0007669"/>
    <property type="project" value="InterPro"/>
</dbReference>
<dbReference type="InterPro" id="IPR011035">
    <property type="entry name" value="Ribosomal_bL25/Gln-tRNA_synth"/>
</dbReference>
<evidence type="ECO:0000256" key="2">
    <source>
        <dbReference type="ARBA" id="ARBA00022884"/>
    </source>
</evidence>
<dbReference type="Gene3D" id="2.40.240.10">
    <property type="entry name" value="Ribosomal Protein L25, Chain P"/>
    <property type="match status" value="1"/>
</dbReference>
<dbReference type="EMBL" id="LPUF01000005">
    <property type="protein sequence ID" value="OQK15186.1"/>
    <property type="molecule type" value="Genomic_DNA"/>
</dbReference>
<gene>
    <name evidence="5" type="primary">rplY</name>
    <name evidence="5" type="synonym">ctc</name>
    <name evidence="9" type="ORF">AU255_18670</name>
</gene>
<name>A0A1V8M103_9GAMM</name>
<dbReference type="InterPro" id="IPR029751">
    <property type="entry name" value="Ribosomal_L25_dom"/>
</dbReference>
<evidence type="ECO:0000256" key="6">
    <source>
        <dbReference type="SAM" id="MobiDB-lite"/>
    </source>
</evidence>
<evidence type="ECO:0000259" key="7">
    <source>
        <dbReference type="Pfam" id="PF01386"/>
    </source>
</evidence>
<dbReference type="OrthoDB" id="9806411at2"/>
<comment type="function">
    <text evidence="5">This is one of the proteins that binds to the 5S RNA in the ribosome where it forms part of the central protuberance.</text>
</comment>
<dbReference type="STRING" id="1420851.AU255_18670"/>
<dbReference type="SUPFAM" id="SSF50715">
    <property type="entry name" value="Ribosomal protein L25-like"/>
    <property type="match status" value="1"/>
</dbReference>
<comment type="subunit">
    <text evidence="5">Part of the 50S ribosomal subunit; part of the 5S rRNA/L5/L18/L25 subcomplex. Contacts the 5S rRNA. Binds to the 5S rRNA independently of L5 and L18.</text>
</comment>
<dbReference type="NCBIfam" id="TIGR00731">
    <property type="entry name" value="bL25_bact_ctc"/>
    <property type="match status" value="1"/>
</dbReference>
<sequence>MSSVFEFVAVSRENAGTGNAKAIRRKGNVPAVIYGGSSEPELIELSHNEVMKRLANEAVYSHVLQLNVGGKVQNAILKDMQRHPAKDTVIHMDFMRISMGEKIKVHVPLHFINEEVSKGVKAGGVVTHSMVELEVLCLPGNLPEYIEVDLTDVEIGDSVHLSDIVVPDGVEVIALSHGEDHNLPVAQIMKTRGPGGDEDEEASDGEDESVAD</sequence>
<evidence type="ECO:0000313" key="10">
    <source>
        <dbReference type="Proteomes" id="UP000191980"/>
    </source>
</evidence>
<dbReference type="GO" id="GO:0022625">
    <property type="term" value="C:cytosolic large ribosomal subunit"/>
    <property type="evidence" value="ECO:0007669"/>
    <property type="project" value="TreeGrafter"/>
</dbReference>
<dbReference type="Gene3D" id="2.170.120.20">
    <property type="entry name" value="Ribosomal protein L25, beta domain"/>
    <property type="match status" value="1"/>
</dbReference>
<dbReference type="PANTHER" id="PTHR33284:SF1">
    <property type="entry name" value="RIBOSOMAL PROTEIN L25_GLN-TRNA SYNTHETASE, ANTI-CODON-BINDING DOMAIN-CONTAINING PROTEIN"/>
    <property type="match status" value="1"/>
</dbReference>
<feature type="domain" description="Large ribosomal subunit protein bL25 beta" evidence="8">
    <location>
        <begin position="102"/>
        <end position="191"/>
    </location>
</feature>
<dbReference type="PANTHER" id="PTHR33284">
    <property type="entry name" value="RIBOSOMAL PROTEIN L25/GLN-TRNA SYNTHETASE, ANTI-CODON-BINDING DOMAIN-CONTAINING PROTEIN"/>
    <property type="match status" value="1"/>
</dbReference>
<organism evidence="9 10">
    <name type="scientific">Methyloprofundus sedimenti</name>
    <dbReference type="NCBI Taxonomy" id="1420851"/>
    <lineage>
        <taxon>Bacteria</taxon>
        <taxon>Pseudomonadati</taxon>
        <taxon>Pseudomonadota</taxon>
        <taxon>Gammaproteobacteria</taxon>
        <taxon>Methylococcales</taxon>
        <taxon>Methylococcaceae</taxon>
        <taxon>Methyloprofundus</taxon>
    </lineage>
</organism>
<dbReference type="InterPro" id="IPR001021">
    <property type="entry name" value="Ribosomal_bL25_long"/>
</dbReference>
<evidence type="ECO:0000256" key="3">
    <source>
        <dbReference type="ARBA" id="ARBA00022980"/>
    </source>
</evidence>
<keyword evidence="10" id="KW-1185">Reference proteome</keyword>
<dbReference type="InterPro" id="IPR020056">
    <property type="entry name" value="Rbsml_bL25/Gln-tRNA_synth_N"/>
</dbReference>
<dbReference type="Proteomes" id="UP000191980">
    <property type="component" value="Unassembled WGS sequence"/>
</dbReference>
<dbReference type="NCBIfam" id="NF004130">
    <property type="entry name" value="PRK05618.1-5"/>
    <property type="match status" value="1"/>
</dbReference>
<dbReference type="InterPro" id="IPR037121">
    <property type="entry name" value="Ribosomal_bL25_C"/>
</dbReference>
<feature type="region of interest" description="Disordered" evidence="6">
    <location>
        <begin position="189"/>
        <end position="212"/>
    </location>
</feature>
<keyword evidence="4 5" id="KW-0687">Ribonucleoprotein</keyword>
<evidence type="ECO:0000256" key="4">
    <source>
        <dbReference type="ARBA" id="ARBA00023274"/>
    </source>
</evidence>
<evidence type="ECO:0000259" key="8">
    <source>
        <dbReference type="Pfam" id="PF14693"/>
    </source>
</evidence>
<feature type="domain" description="Large ribosomal subunit protein bL25 L25" evidence="7">
    <location>
        <begin position="9"/>
        <end position="94"/>
    </location>
</feature>
<dbReference type="InterPro" id="IPR020057">
    <property type="entry name" value="Ribosomal_bL25_b-dom"/>
</dbReference>
<keyword evidence="1 5" id="KW-0699">rRNA-binding</keyword>
<protein>
    <recommendedName>
        <fullName evidence="5">Large ribosomal subunit protein bL25</fullName>
    </recommendedName>
    <alternativeName>
        <fullName evidence="5">General stress protein CTC</fullName>
    </alternativeName>
</protein>
<accession>A0A1V8M103</accession>
<comment type="similarity">
    <text evidence="5">Belongs to the bacterial ribosomal protein bL25 family. CTC subfamily.</text>
</comment>
<dbReference type="NCBIfam" id="NF004612">
    <property type="entry name" value="PRK05943.1"/>
    <property type="match status" value="1"/>
</dbReference>
<evidence type="ECO:0000256" key="5">
    <source>
        <dbReference type="HAMAP-Rule" id="MF_01334"/>
    </source>
</evidence>
<dbReference type="CDD" id="cd00495">
    <property type="entry name" value="Ribosomal_L25_TL5_CTC"/>
    <property type="match status" value="1"/>
</dbReference>
<evidence type="ECO:0000256" key="1">
    <source>
        <dbReference type="ARBA" id="ARBA00022730"/>
    </source>
</evidence>
<dbReference type="Pfam" id="PF14693">
    <property type="entry name" value="Ribosomal_TL5_C"/>
    <property type="match status" value="1"/>
</dbReference>
<reference evidence="9 10" key="1">
    <citation type="submission" date="2015-12" db="EMBL/GenBank/DDBJ databases">
        <authorList>
            <person name="Shamseldin A."/>
            <person name="Moawad H."/>
            <person name="Abd El-Rahim W.M."/>
            <person name="Sadowsky M.J."/>
        </authorList>
    </citation>
    <scope>NUCLEOTIDE SEQUENCE [LARGE SCALE GENOMIC DNA]</scope>
    <source>
        <strain evidence="9 10">WF1</strain>
    </source>
</reference>
<dbReference type="GO" id="GO:0008097">
    <property type="term" value="F:5S rRNA binding"/>
    <property type="evidence" value="ECO:0007669"/>
    <property type="project" value="InterPro"/>
</dbReference>
<dbReference type="RefSeq" id="WP_080524435.1">
    <property type="nucleotide sequence ID" value="NZ_LPUF01000005.1"/>
</dbReference>
<comment type="caution">
    <text evidence="9">The sequence shown here is derived from an EMBL/GenBank/DDBJ whole genome shotgun (WGS) entry which is preliminary data.</text>
</comment>
<dbReference type="InterPro" id="IPR020930">
    <property type="entry name" value="Ribosomal_uL5_bac-type"/>
</dbReference>
<proteinExistence type="inferred from homology"/>
<dbReference type="Pfam" id="PF01386">
    <property type="entry name" value="Ribosomal_L25p"/>
    <property type="match status" value="1"/>
</dbReference>
<feature type="compositionally biased region" description="Acidic residues" evidence="6">
    <location>
        <begin position="196"/>
        <end position="212"/>
    </location>
</feature>